<protein>
    <submittedName>
        <fullName evidence="3">ATP-binding protein</fullName>
    </submittedName>
</protein>
<dbReference type="SMART" id="SM00382">
    <property type="entry name" value="AAA"/>
    <property type="match status" value="1"/>
</dbReference>
<dbReference type="GO" id="GO:0005524">
    <property type="term" value="F:ATP binding"/>
    <property type="evidence" value="ECO:0007669"/>
    <property type="project" value="UniProtKB-KW"/>
</dbReference>
<evidence type="ECO:0000313" key="3">
    <source>
        <dbReference type="EMBL" id="QIR74950.1"/>
    </source>
</evidence>
<reference evidence="3 5" key="1">
    <citation type="journal article" date="2017" name="Environ. Sci. Technol.">
        <title>Organohalide Respiration with Chlorinated Ethenes under Low pH Conditions.</title>
        <authorList>
            <person name="Yang Y."/>
            <person name="Capiro N.L."/>
            <person name="Marcet T.F."/>
            <person name="Yan J."/>
            <person name="Pennell K.D."/>
            <person name="Loffler F.E."/>
        </authorList>
    </citation>
    <scope>NUCLEOTIDE SEQUENCE [LARGE SCALE GENOMIC DNA]</scope>
    <source>
        <strain evidence="3 5">ACSDCE</strain>
    </source>
</reference>
<dbReference type="GO" id="GO:0016887">
    <property type="term" value="F:ATP hydrolysis activity"/>
    <property type="evidence" value="ECO:0007669"/>
    <property type="project" value="InterPro"/>
</dbReference>
<name>A0A290HEP5_9BACT</name>
<dbReference type="InterPro" id="IPR003593">
    <property type="entry name" value="AAA+_ATPase"/>
</dbReference>
<dbReference type="InterPro" id="IPR052026">
    <property type="entry name" value="ExeA_AAA_ATPase_DNA-bind"/>
</dbReference>
<dbReference type="KEGG" id="sulj:SJPD1_1780"/>
<reference evidence="4" key="2">
    <citation type="submission" date="2017-09" db="EMBL/GenBank/DDBJ databases">
        <title>The complete genome of Sulfurospirillum sp. JPD-1.</title>
        <authorList>
            <person name="Goris T."/>
        </authorList>
    </citation>
    <scope>NUCLEOTIDE SEQUENCE [LARGE SCALE GENOMIC DNA]</scope>
    <source>
        <strain evidence="4">JPD-1</strain>
    </source>
</reference>
<dbReference type="EMBL" id="CP023275">
    <property type="protein sequence ID" value="ATB69885.1"/>
    <property type="molecule type" value="Genomic_DNA"/>
</dbReference>
<dbReference type="InterPro" id="IPR049945">
    <property type="entry name" value="AAA_22"/>
</dbReference>
<dbReference type="RefSeq" id="WP_096046830.1">
    <property type="nucleotide sequence ID" value="NZ_CP023275.1"/>
</dbReference>
<accession>A0A290HEP5</accession>
<dbReference type="PANTHER" id="PTHR35894">
    <property type="entry name" value="GENERAL SECRETION PATHWAY PROTEIN A-RELATED"/>
    <property type="match status" value="1"/>
</dbReference>
<dbReference type="PANTHER" id="PTHR35894:SF1">
    <property type="entry name" value="PHOSPHORIBULOKINASE _ URIDINE KINASE FAMILY"/>
    <property type="match status" value="1"/>
</dbReference>
<keyword evidence="3" id="KW-0067">ATP-binding</keyword>
<dbReference type="Pfam" id="PF13401">
    <property type="entry name" value="AAA_22"/>
    <property type="match status" value="1"/>
</dbReference>
<feature type="domain" description="AAA+ ATPase" evidence="1">
    <location>
        <begin position="41"/>
        <end position="178"/>
    </location>
</feature>
<evidence type="ECO:0000313" key="4">
    <source>
        <dbReference type="Proteomes" id="UP000217349"/>
    </source>
</evidence>
<dbReference type="AlphaFoldDB" id="A0A290HEP5"/>
<dbReference type="Proteomes" id="UP000217349">
    <property type="component" value="Chromosome"/>
</dbReference>
<sequence>MKDFEAAKEFFKDTVDPSLYFDSISAEIARNKLQEAIGNPAIPLMFIIGDPGVGKSHIMRVMHHATALKTTTVLIEHPFFDPRDLYKELYEARGMNFDKNKSQGEFLDDLFEAYVGTLCTIFIDEAQLLNNDQFEFIRILSDTKLFQFVLAMHKDEGIILLNKKQFKTRTKLVIEYGNLEENEILRYIQTLLMGHMHGDIALMFSKHEAKVIARYAKGNFRTIKKFLYTLMKLLDYAQKKSLSKYRKLNSCLLTMAALDIGLIDDK</sequence>
<organism evidence="2 4">
    <name type="scientific">Sulfurospirillum diekertiae</name>
    <dbReference type="NCBI Taxonomy" id="1854492"/>
    <lineage>
        <taxon>Bacteria</taxon>
        <taxon>Pseudomonadati</taxon>
        <taxon>Campylobacterota</taxon>
        <taxon>Epsilonproteobacteria</taxon>
        <taxon>Campylobacterales</taxon>
        <taxon>Sulfurospirillaceae</taxon>
        <taxon>Sulfurospirillum</taxon>
    </lineage>
</organism>
<accession>A0A6G9VRG6</accession>
<gene>
    <name evidence="3" type="ORF">FA584_01440</name>
    <name evidence="2" type="ORF">SJPD1_1780</name>
</gene>
<proteinExistence type="predicted"/>
<dbReference type="SUPFAM" id="SSF52540">
    <property type="entry name" value="P-loop containing nucleoside triphosphate hydrolases"/>
    <property type="match status" value="1"/>
</dbReference>
<dbReference type="EMBL" id="CP039734">
    <property type="protein sequence ID" value="QIR74950.1"/>
    <property type="molecule type" value="Genomic_DNA"/>
</dbReference>
<evidence type="ECO:0000259" key="1">
    <source>
        <dbReference type="SMART" id="SM00382"/>
    </source>
</evidence>
<reference evidence="2" key="4">
    <citation type="journal article" date="2020" name="MicrobiologyOpen">
        <title>Tetrachloroethene respiration in Sulfurospirillum species is regulated by a two-component system as unraveled by comparative genomics, transcriptomics, and regulator binding studies.</title>
        <authorList>
            <person name="Esken J."/>
            <person name="Goris T."/>
            <person name="Gadkari J."/>
            <person name="Bischler T."/>
            <person name="Forstner K.U."/>
            <person name="Sharma C.M."/>
            <person name="Diekert G."/>
            <person name="Schubert T."/>
        </authorList>
    </citation>
    <scope>NUCLEOTIDE SEQUENCE</scope>
    <source>
        <strain evidence="2">JPD-1</strain>
    </source>
</reference>
<evidence type="ECO:0000313" key="2">
    <source>
        <dbReference type="EMBL" id="ATB69885.1"/>
    </source>
</evidence>
<dbReference type="CDD" id="cd00009">
    <property type="entry name" value="AAA"/>
    <property type="match status" value="1"/>
</dbReference>
<evidence type="ECO:0000313" key="5">
    <source>
        <dbReference type="Proteomes" id="UP000502831"/>
    </source>
</evidence>
<dbReference type="Gene3D" id="3.40.50.300">
    <property type="entry name" value="P-loop containing nucleotide triphosphate hydrolases"/>
    <property type="match status" value="1"/>
</dbReference>
<dbReference type="InterPro" id="IPR027417">
    <property type="entry name" value="P-loop_NTPase"/>
</dbReference>
<reference evidence="3" key="5">
    <citation type="submission" date="2020-08" db="EMBL/GenBank/DDBJ databases">
        <authorList>
            <person name="Yang Y."/>
            <person name="Huo L."/>
            <person name="Yan J."/>
        </authorList>
    </citation>
    <scope>NUCLEOTIDE SEQUENCE</scope>
    <source>
        <strain evidence="3">ACSDCE</strain>
    </source>
</reference>
<keyword evidence="3" id="KW-0547">Nucleotide-binding</keyword>
<dbReference type="Proteomes" id="UP000502831">
    <property type="component" value="Chromosome"/>
</dbReference>
<dbReference type="OrthoDB" id="5333475at2"/>
<reference evidence="2" key="3">
    <citation type="submission" date="2017-09" db="EMBL/GenBank/DDBJ databases">
        <authorList>
            <person name="Goris T."/>
        </authorList>
    </citation>
    <scope>NUCLEOTIDE SEQUENCE</scope>
    <source>
        <strain evidence="2">JPD-1</strain>
    </source>
</reference>